<keyword evidence="5" id="KW-0694">RNA-binding</keyword>
<reference evidence="10 11" key="1">
    <citation type="journal article" date="2023" name="G3 (Bethesda)">
        <title>A high-quality reference genome for the fission yeast Schizosaccharomyces osmophilus.</title>
        <authorList>
            <person name="Jia G.S."/>
            <person name="Zhang W.C."/>
            <person name="Liang Y."/>
            <person name="Liu X.H."/>
            <person name="Rhind N."/>
            <person name="Pidoux A."/>
            <person name="Brysch-Herzberg M."/>
            <person name="Du L.L."/>
        </authorList>
    </citation>
    <scope>NUCLEOTIDE SEQUENCE [LARGE SCALE GENOMIC DNA]</scope>
    <source>
        <strain evidence="10 11">CBS 15793</strain>
    </source>
</reference>
<feature type="region of interest" description="Disordered" evidence="8">
    <location>
        <begin position="53"/>
        <end position="113"/>
    </location>
</feature>
<dbReference type="SUPFAM" id="SSF47769">
    <property type="entry name" value="SAM/Pointed domain"/>
    <property type="match status" value="1"/>
</dbReference>
<dbReference type="Pfam" id="PF07647">
    <property type="entry name" value="SAM_2"/>
    <property type="match status" value="1"/>
</dbReference>
<evidence type="ECO:0000256" key="2">
    <source>
        <dbReference type="ARBA" id="ARBA00004514"/>
    </source>
</evidence>
<evidence type="ECO:0000256" key="4">
    <source>
        <dbReference type="ARBA" id="ARBA00022490"/>
    </source>
</evidence>
<comment type="similarity">
    <text evidence="3">Belongs to the VTS1 family.</text>
</comment>
<feature type="compositionally biased region" description="Polar residues" evidence="8">
    <location>
        <begin position="461"/>
        <end position="474"/>
    </location>
</feature>
<feature type="compositionally biased region" description="Pro residues" evidence="8">
    <location>
        <begin position="383"/>
        <end position="392"/>
    </location>
</feature>
<evidence type="ECO:0000259" key="9">
    <source>
        <dbReference type="PROSITE" id="PS50105"/>
    </source>
</evidence>
<dbReference type="Proteomes" id="UP001212411">
    <property type="component" value="Chromosome 1"/>
</dbReference>
<dbReference type="PROSITE" id="PS50105">
    <property type="entry name" value="SAM_DOMAIN"/>
    <property type="match status" value="1"/>
</dbReference>
<dbReference type="InterPro" id="IPR013761">
    <property type="entry name" value="SAM/pointed_sf"/>
</dbReference>
<keyword evidence="4" id="KW-0963">Cytoplasm</keyword>
<proteinExistence type="inferred from homology"/>
<dbReference type="GO" id="GO:0005829">
    <property type="term" value="C:cytosol"/>
    <property type="evidence" value="ECO:0007669"/>
    <property type="project" value="UniProtKB-SubCell"/>
</dbReference>
<dbReference type="RefSeq" id="XP_056034895.1">
    <property type="nucleotide sequence ID" value="XM_056179883.1"/>
</dbReference>
<feature type="region of interest" description="Disordered" evidence="8">
    <location>
        <begin position="155"/>
        <end position="184"/>
    </location>
</feature>
<dbReference type="InterPro" id="IPR037635">
    <property type="entry name" value="VTS1_SAM"/>
</dbReference>
<comment type="subunit">
    <text evidence="6">Monomer. Binds to RNA.</text>
</comment>
<dbReference type="GO" id="GO:0000932">
    <property type="term" value="C:P-body"/>
    <property type="evidence" value="ECO:0007669"/>
    <property type="project" value="UniProtKB-SubCell"/>
</dbReference>
<feature type="region of interest" description="Disordered" evidence="8">
    <location>
        <begin position="684"/>
        <end position="724"/>
    </location>
</feature>
<name>A0AAF0ATD8_9SCHI</name>
<evidence type="ECO:0000256" key="3">
    <source>
        <dbReference type="ARBA" id="ARBA00007325"/>
    </source>
</evidence>
<feature type="domain" description="SAM" evidence="9">
    <location>
        <begin position="617"/>
        <end position="675"/>
    </location>
</feature>
<feature type="compositionally biased region" description="Basic and acidic residues" evidence="8">
    <location>
        <begin position="70"/>
        <end position="81"/>
    </location>
</feature>
<evidence type="ECO:0000313" key="10">
    <source>
        <dbReference type="EMBL" id="WBW70652.1"/>
    </source>
</evidence>
<evidence type="ECO:0000256" key="5">
    <source>
        <dbReference type="ARBA" id="ARBA00022884"/>
    </source>
</evidence>
<dbReference type="GO" id="GO:0000289">
    <property type="term" value="P:nuclear-transcribed mRNA poly(A) tail shortening"/>
    <property type="evidence" value="ECO:0007669"/>
    <property type="project" value="TreeGrafter"/>
</dbReference>
<comment type="subcellular location">
    <subcellularLocation>
        <location evidence="1">Cytoplasm</location>
        <location evidence="1">P-body</location>
    </subcellularLocation>
    <subcellularLocation>
        <location evidence="2">Cytoplasm</location>
        <location evidence="2">Cytosol</location>
    </subcellularLocation>
</comment>
<feature type="compositionally biased region" description="Basic and acidic residues" evidence="8">
    <location>
        <begin position="90"/>
        <end position="112"/>
    </location>
</feature>
<dbReference type="InterPro" id="IPR001660">
    <property type="entry name" value="SAM"/>
</dbReference>
<dbReference type="SMART" id="SM00454">
    <property type="entry name" value="SAM"/>
    <property type="match status" value="1"/>
</dbReference>
<feature type="region of interest" description="Disordered" evidence="8">
    <location>
        <begin position="315"/>
        <end position="339"/>
    </location>
</feature>
<evidence type="ECO:0000256" key="1">
    <source>
        <dbReference type="ARBA" id="ARBA00004201"/>
    </source>
</evidence>
<dbReference type="PANTHER" id="PTHR12515:SF5">
    <property type="entry name" value="PROTEIN SMAUG"/>
    <property type="match status" value="1"/>
</dbReference>
<dbReference type="PANTHER" id="PTHR12515">
    <property type="entry name" value="STERILE ALPHA MOTIF DOMAIN CONTAINING PROTEIN 4-RELATED"/>
    <property type="match status" value="1"/>
</dbReference>
<dbReference type="Gene3D" id="1.10.150.50">
    <property type="entry name" value="Transcription Factor, Ets-1"/>
    <property type="match status" value="1"/>
</dbReference>
<dbReference type="AlphaFoldDB" id="A0AAF0ATD8"/>
<accession>A0AAF0ATD8</accession>
<feature type="compositionally biased region" description="Basic and acidic residues" evidence="8">
    <location>
        <begin position="706"/>
        <end position="717"/>
    </location>
</feature>
<feature type="compositionally biased region" description="Low complexity" evidence="8">
    <location>
        <begin position="53"/>
        <end position="67"/>
    </location>
</feature>
<dbReference type="GeneID" id="80874572"/>
<feature type="compositionally biased region" description="Polar residues" evidence="8">
    <location>
        <begin position="325"/>
        <end position="339"/>
    </location>
</feature>
<dbReference type="GO" id="GO:0003729">
    <property type="term" value="F:mRNA binding"/>
    <property type="evidence" value="ECO:0007669"/>
    <property type="project" value="InterPro"/>
</dbReference>
<feature type="region of interest" description="Disordered" evidence="8">
    <location>
        <begin position="271"/>
        <end position="299"/>
    </location>
</feature>
<dbReference type="KEGG" id="som:SOMG_01090"/>
<protein>
    <recommendedName>
        <fullName evidence="7">RNA-binding protein VTS1</fullName>
    </recommendedName>
</protein>
<evidence type="ECO:0000313" key="11">
    <source>
        <dbReference type="Proteomes" id="UP001212411"/>
    </source>
</evidence>
<organism evidence="10 11">
    <name type="scientific">Schizosaccharomyces osmophilus</name>
    <dbReference type="NCBI Taxonomy" id="2545709"/>
    <lineage>
        <taxon>Eukaryota</taxon>
        <taxon>Fungi</taxon>
        <taxon>Dikarya</taxon>
        <taxon>Ascomycota</taxon>
        <taxon>Taphrinomycotina</taxon>
        <taxon>Schizosaccharomycetes</taxon>
        <taxon>Schizosaccharomycetales</taxon>
        <taxon>Schizosaccharomycetaceae</taxon>
        <taxon>Schizosaccharomyces</taxon>
    </lineage>
</organism>
<keyword evidence="11" id="KW-1185">Reference proteome</keyword>
<dbReference type="EMBL" id="CP115611">
    <property type="protein sequence ID" value="WBW70652.1"/>
    <property type="molecule type" value="Genomic_DNA"/>
</dbReference>
<evidence type="ECO:0000256" key="7">
    <source>
        <dbReference type="ARBA" id="ARBA00024136"/>
    </source>
</evidence>
<sequence length="724" mass="79182">MEAFKRGQEAGVNVLDGPLHTKLSNVNSSVCSGDMADSSLISTVNVLDAYDLSDSSPTIQSPSTSTPLKLSDDSIYDKQRLPDNVSIGDAHTDKEKHKNDSRQEHSPVEDHQNFSSELQNINQWFQCLSMSDREQVLKQLLQSYPAKDAARLFSHSLSSSPSRKSLSNNLSVGSSSSSPSSVDVEAPLLSDSLSSLTATSKTPMKQPSASLNHIQTNSFSNKQHALSTALSSASPLAVRNPPASSNYFAQDRDLLTKNRLSKAIAYSSINPSASPISTSPKSNHNAIANNGTPKSYSLTNNAFHKQANSELFSSASKKTPFAPNGTPSKPSSSFFETPNANIWDSHDRSAFSAPPAPFFPFGVSPHLNEELSPRGRWQNFTYSPPPPPPPPDLLTANSNQRSIPEKSHLLYRSNQIGPRSRLETRPSGADGKPLLSSSLRFSHVPGASETSSRSSTRLENPNAQPSTPLSKQTYVNDLPHTITPVPFTSLSYNPGAESERSYRKNGFWLNNWNSPAFMHSPLLQDANNPYAQLTPSANSTYSANLNNSNFSTPVGMHMCHMPYAYSSYNDPEAGDAVHGASQNYTSYVKTPKTSLKTRKSMSNLKSTEKQYTNELPQDIPSWLRSLRLHKYTNNLKDTDWNGLVSLTDENLQSRGIHALGARRKLLKSFQDVAPLVGAKPALENSDIEGVDNQKNDSFNSVNQDEEDKRFGDHDSRSSECANDS</sequence>
<evidence type="ECO:0000256" key="8">
    <source>
        <dbReference type="SAM" id="MobiDB-lite"/>
    </source>
</evidence>
<dbReference type="CDD" id="cd09556">
    <property type="entry name" value="SAM_VTS1_fungal"/>
    <property type="match status" value="1"/>
</dbReference>
<dbReference type="InterPro" id="IPR050897">
    <property type="entry name" value="SMAUG/VTS1_RNA-bind"/>
</dbReference>
<evidence type="ECO:0000256" key="6">
    <source>
        <dbReference type="ARBA" id="ARBA00024046"/>
    </source>
</evidence>
<gene>
    <name evidence="10" type="primary">vts1</name>
    <name evidence="10" type="ORF">SOMG_01090</name>
</gene>
<feature type="compositionally biased region" description="Low complexity" evidence="8">
    <location>
        <begin position="448"/>
        <end position="459"/>
    </location>
</feature>
<feature type="region of interest" description="Disordered" evidence="8">
    <location>
        <begin position="375"/>
        <end position="474"/>
    </location>
</feature>